<dbReference type="Proteomes" id="UP000005239">
    <property type="component" value="Unassembled WGS sequence"/>
</dbReference>
<reference evidence="2" key="1">
    <citation type="journal article" date="2008" name="Nat. Genet.">
        <title>The Pristionchus pacificus genome provides a unique perspective on nematode lifestyle and parasitism.</title>
        <authorList>
            <person name="Dieterich C."/>
            <person name="Clifton S.W."/>
            <person name="Schuster L.N."/>
            <person name="Chinwalla A."/>
            <person name="Delehaunty K."/>
            <person name="Dinkelacker I."/>
            <person name="Fulton L."/>
            <person name="Fulton R."/>
            <person name="Godfrey J."/>
            <person name="Minx P."/>
            <person name="Mitreva M."/>
            <person name="Roeseler W."/>
            <person name="Tian H."/>
            <person name="Witte H."/>
            <person name="Yang S.P."/>
            <person name="Wilson R.K."/>
            <person name="Sommer R.J."/>
        </authorList>
    </citation>
    <scope>NUCLEOTIDE SEQUENCE [LARGE SCALE GENOMIC DNA]</scope>
    <source>
        <strain evidence="2">PS312</strain>
    </source>
</reference>
<evidence type="ECO:0000313" key="2">
    <source>
        <dbReference type="Proteomes" id="UP000005239"/>
    </source>
</evidence>
<protein>
    <submittedName>
        <fullName evidence="1">Uncharacterized protein</fullName>
    </submittedName>
</protein>
<proteinExistence type="predicted"/>
<reference evidence="1" key="2">
    <citation type="submission" date="2022-06" db="UniProtKB">
        <authorList>
            <consortium name="EnsemblMetazoa"/>
        </authorList>
    </citation>
    <scope>IDENTIFICATION</scope>
    <source>
        <strain evidence="1">PS312</strain>
    </source>
</reference>
<dbReference type="AlphaFoldDB" id="A0A2A6CWD5"/>
<name>A0A2A6CWD5_PRIPA</name>
<sequence length="175" mass="19968">MSVDEFKTNMYSKADRKLMSFPSFPVGSHIELTVVLRASGGAKYNQPAILFVPDTSRKHWNTYFLKIVQQWHEGTEKMYIGCDFIQCGGEKPHGDLQHLRLERTAGDKMAMQLFYGRSTGPKGVICEYTIPEEFVADLDLPFSFVSQDGALILHMDHSIPRLIEIEKEAKRSAYF</sequence>
<keyword evidence="2" id="KW-1185">Reference proteome</keyword>
<accession>A0A2A6CWD5</accession>
<organism evidence="1 2">
    <name type="scientific">Pristionchus pacificus</name>
    <name type="common">Parasitic nematode worm</name>
    <dbReference type="NCBI Taxonomy" id="54126"/>
    <lineage>
        <taxon>Eukaryota</taxon>
        <taxon>Metazoa</taxon>
        <taxon>Ecdysozoa</taxon>
        <taxon>Nematoda</taxon>
        <taxon>Chromadorea</taxon>
        <taxon>Rhabditida</taxon>
        <taxon>Rhabditina</taxon>
        <taxon>Diplogasteromorpha</taxon>
        <taxon>Diplogasteroidea</taxon>
        <taxon>Neodiplogasteridae</taxon>
        <taxon>Pristionchus</taxon>
    </lineage>
</organism>
<gene>
    <name evidence="1" type="primary">WBGene00274906</name>
</gene>
<accession>A0A8R1UN81</accession>
<dbReference type="EnsemblMetazoa" id="PPA36537.1">
    <property type="protein sequence ID" value="PPA36537.1"/>
    <property type="gene ID" value="WBGene00274906"/>
</dbReference>
<evidence type="ECO:0000313" key="1">
    <source>
        <dbReference type="EnsemblMetazoa" id="PPA36537.1"/>
    </source>
</evidence>